<reference evidence="1 2" key="1">
    <citation type="submission" date="2017-07" db="EMBL/GenBank/DDBJ databases">
        <title>Mechanisms for carbon and nitrogen cycling indicate functional differentiation within the Candidate Phyla Radiation.</title>
        <authorList>
            <person name="Danczak R.E."/>
            <person name="Johnston M.D."/>
            <person name="Kenah C."/>
            <person name="Slattery M."/>
            <person name="Wrighton K.C."/>
            <person name="Wilkins M.J."/>
        </authorList>
    </citation>
    <scope>NUCLEOTIDE SEQUENCE [LARGE SCALE GENOMIC DNA]</scope>
    <source>
        <strain evidence="1">Athens1014_28</strain>
    </source>
</reference>
<dbReference type="Gene3D" id="3.40.50.150">
    <property type="entry name" value="Vaccinia Virus protein VP39"/>
    <property type="match status" value="1"/>
</dbReference>
<dbReference type="SUPFAM" id="SSF53335">
    <property type="entry name" value="S-adenosyl-L-methionine-dependent methyltransferases"/>
    <property type="match status" value="1"/>
</dbReference>
<evidence type="ECO:0000313" key="1">
    <source>
        <dbReference type="EMBL" id="TSC93974.1"/>
    </source>
</evidence>
<evidence type="ECO:0000313" key="2">
    <source>
        <dbReference type="Proteomes" id="UP000316495"/>
    </source>
</evidence>
<dbReference type="Proteomes" id="UP000316495">
    <property type="component" value="Unassembled WGS sequence"/>
</dbReference>
<sequence>MNSETIKPNRTELPRDYLDYSDYSVTLEDTVVVDEHQKKYKELMLEAERRRKISQISFWNLLVENVAPSGFKMPEDGQVTILDLACGKCKEGEVLHAFFGGISLDDVDRGVRTDGVEIMGVDLDRNAILDAKMEYMYGRLDPLFEKDPIPFPNIDFIVGDATDLSKITNIPETADVVIIRNQQLIGSDNQEVPLKQWQDNWRMIFEQAFNKVDKEGIVIITSTSQNEHNTLIKLLEAMGEKVVIEAKNKFAGVLKGQSDIPEIRDGEYLDDNYVVVARSR</sequence>
<name>A0A554LMG0_9BACT</name>
<dbReference type="EMBL" id="VMGN01000023">
    <property type="protein sequence ID" value="TSC93974.1"/>
    <property type="molecule type" value="Genomic_DNA"/>
</dbReference>
<comment type="caution">
    <text evidence="1">The sequence shown here is derived from an EMBL/GenBank/DDBJ whole genome shotgun (WGS) entry which is preliminary data.</text>
</comment>
<accession>A0A554LMG0</accession>
<gene>
    <name evidence="1" type="ORF">Athens101428_448</name>
</gene>
<protein>
    <recommendedName>
        <fullName evidence="3">Methyltransferase domain-containing protein</fullName>
    </recommendedName>
</protein>
<dbReference type="AlphaFoldDB" id="A0A554LMG0"/>
<evidence type="ECO:0008006" key="3">
    <source>
        <dbReference type="Google" id="ProtNLM"/>
    </source>
</evidence>
<organism evidence="1 2">
    <name type="scientific">Candidatus Berkelbacteria bacterium Athens1014_28</name>
    <dbReference type="NCBI Taxonomy" id="2017145"/>
    <lineage>
        <taxon>Bacteria</taxon>
        <taxon>Candidatus Berkelbacteria</taxon>
    </lineage>
</organism>
<dbReference type="InterPro" id="IPR029063">
    <property type="entry name" value="SAM-dependent_MTases_sf"/>
</dbReference>
<proteinExistence type="predicted"/>